<accession>A0A7J4IXF6</accession>
<proteinExistence type="predicted"/>
<gene>
    <name evidence="1" type="ORF">HA254_05965</name>
</gene>
<dbReference type="Gene3D" id="3.40.50.150">
    <property type="entry name" value="Vaccinia Virus protein VP39"/>
    <property type="match status" value="1"/>
</dbReference>
<dbReference type="AlphaFoldDB" id="A0A7J4IXF6"/>
<name>A0A7J4IXF6_9ARCH</name>
<evidence type="ECO:0000313" key="1">
    <source>
        <dbReference type="EMBL" id="HIH10182.1"/>
    </source>
</evidence>
<dbReference type="InterPro" id="IPR029063">
    <property type="entry name" value="SAM-dependent_MTases_sf"/>
</dbReference>
<comment type="caution">
    <text evidence="1">The sequence shown here is derived from an EMBL/GenBank/DDBJ whole genome shotgun (WGS) entry which is preliminary data.</text>
</comment>
<dbReference type="EMBL" id="DUGC01000095">
    <property type="protein sequence ID" value="HIH10182.1"/>
    <property type="molecule type" value="Genomic_DNA"/>
</dbReference>
<organism evidence="1 2">
    <name type="scientific">Candidatus Iainarchaeum sp</name>
    <dbReference type="NCBI Taxonomy" id="3101447"/>
    <lineage>
        <taxon>Archaea</taxon>
        <taxon>Candidatus Iainarchaeota</taxon>
        <taxon>Candidatus Iainarchaeia</taxon>
        <taxon>Candidatus Iainarchaeales</taxon>
        <taxon>Candidatus Iainarchaeaceae</taxon>
        <taxon>Candidatus Iainarchaeum</taxon>
    </lineage>
</organism>
<reference evidence="2" key="1">
    <citation type="journal article" date="2020" name="bioRxiv">
        <title>A rank-normalized archaeal taxonomy based on genome phylogeny resolves widespread incomplete and uneven classifications.</title>
        <authorList>
            <person name="Rinke C."/>
            <person name="Chuvochina M."/>
            <person name="Mussig A.J."/>
            <person name="Chaumeil P.-A."/>
            <person name="Waite D.W."/>
            <person name="Whitman W.B."/>
            <person name="Parks D.H."/>
            <person name="Hugenholtz P."/>
        </authorList>
    </citation>
    <scope>NUCLEOTIDE SEQUENCE [LARGE SCALE GENOMIC DNA]</scope>
</reference>
<dbReference type="Proteomes" id="UP000565078">
    <property type="component" value="Unassembled WGS sequence"/>
</dbReference>
<protein>
    <recommendedName>
        <fullName evidence="3">Class I SAM-dependent methyltransferase</fullName>
    </recommendedName>
</protein>
<dbReference type="SUPFAM" id="SSF53335">
    <property type="entry name" value="S-adenosyl-L-methionine-dependent methyltransferases"/>
    <property type="match status" value="1"/>
</dbReference>
<evidence type="ECO:0000313" key="2">
    <source>
        <dbReference type="Proteomes" id="UP000565078"/>
    </source>
</evidence>
<evidence type="ECO:0008006" key="3">
    <source>
        <dbReference type="Google" id="ProtNLM"/>
    </source>
</evidence>
<sequence>MRAHALRTEPVSMEMLLRPAFFSAAASAGAKPQIETSVSLHSYTHHNRFLAKYKDRIKVFADVGCDLVHGAPTTVTARQALGPQARVHAVDIFPPGPGCCPDDFKAHLHSIVKAPLPFKCDALRLANVLNHLPPHQAEQALRHSLESLNEGGFLLGATHGEQFFLQKVNGKFQRVVDW</sequence>